<gene>
    <name evidence="2" type="ORF">PMACD_LOCUS14247</name>
</gene>
<sequence length="221" mass="24466">MTLIERLTGRDNFASWKFAVLTYLEHEELRECITVNGAVDPKKDVKARLISSCDCDFDRVENLCDSNSNKDYDLFNDETNASESDHSLKDFAGIELELSSEDKDQNVENETLDTGETLRGCQTNKNGEDEWEDISESPRGKRGSAQRHRCQGFRHSSLQCHRALACVRCGVTPANHSTCPMLKEETRNKRAGTVAEAGPSRAAADFAPVAGATRAAGQRAH</sequence>
<feature type="region of interest" description="Disordered" evidence="1">
    <location>
        <begin position="102"/>
        <end position="146"/>
    </location>
</feature>
<protein>
    <recommendedName>
        <fullName evidence="4">DUF4219 domain-containing protein</fullName>
    </recommendedName>
</protein>
<reference evidence="2" key="1">
    <citation type="submission" date="2021-02" db="EMBL/GenBank/DDBJ databases">
        <authorList>
            <person name="Steward A R."/>
        </authorList>
    </citation>
    <scope>NUCLEOTIDE SEQUENCE</scope>
</reference>
<accession>A0A821XAX7</accession>
<dbReference type="OrthoDB" id="7920740at2759"/>
<name>A0A821XAX7_9NEOP</name>
<proteinExistence type="predicted"/>
<dbReference type="Proteomes" id="UP000663880">
    <property type="component" value="Unassembled WGS sequence"/>
</dbReference>
<keyword evidence="3" id="KW-1185">Reference proteome</keyword>
<evidence type="ECO:0000313" key="3">
    <source>
        <dbReference type="Proteomes" id="UP000663880"/>
    </source>
</evidence>
<evidence type="ECO:0008006" key="4">
    <source>
        <dbReference type="Google" id="ProtNLM"/>
    </source>
</evidence>
<evidence type="ECO:0000256" key="1">
    <source>
        <dbReference type="SAM" id="MobiDB-lite"/>
    </source>
</evidence>
<organism evidence="2 3">
    <name type="scientific">Pieris macdunnoughi</name>
    <dbReference type="NCBI Taxonomy" id="345717"/>
    <lineage>
        <taxon>Eukaryota</taxon>
        <taxon>Metazoa</taxon>
        <taxon>Ecdysozoa</taxon>
        <taxon>Arthropoda</taxon>
        <taxon>Hexapoda</taxon>
        <taxon>Insecta</taxon>
        <taxon>Pterygota</taxon>
        <taxon>Neoptera</taxon>
        <taxon>Endopterygota</taxon>
        <taxon>Lepidoptera</taxon>
        <taxon>Glossata</taxon>
        <taxon>Ditrysia</taxon>
        <taxon>Papilionoidea</taxon>
        <taxon>Pieridae</taxon>
        <taxon>Pierinae</taxon>
        <taxon>Pieris</taxon>
    </lineage>
</organism>
<comment type="caution">
    <text evidence="2">The sequence shown here is derived from an EMBL/GenBank/DDBJ whole genome shotgun (WGS) entry which is preliminary data.</text>
</comment>
<evidence type="ECO:0000313" key="2">
    <source>
        <dbReference type="EMBL" id="CAF4935721.1"/>
    </source>
</evidence>
<dbReference type="AlphaFoldDB" id="A0A821XAX7"/>
<dbReference type="EMBL" id="CAJOBZ010000064">
    <property type="protein sequence ID" value="CAF4935721.1"/>
    <property type="molecule type" value="Genomic_DNA"/>
</dbReference>
<feature type="compositionally biased region" description="Polar residues" evidence="1">
    <location>
        <begin position="108"/>
        <end position="125"/>
    </location>
</feature>